<reference evidence="4 5" key="1">
    <citation type="submission" date="2016-07" db="EMBL/GenBank/DDBJ databases">
        <title>Pervasive Adenine N6-methylation of Active Genes in Fungi.</title>
        <authorList>
            <consortium name="DOE Joint Genome Institute"/>
            <person name="Mondo S.J."/>
            <person name="Dannebaum R.O."/>
            <person name="Kuo R.C."/>
            <person name="Labutti K."/>
            <person name="Haridas S."/>
            <person name="Kuo A."/>
            <person name="Salamov A."/>
            <person name="Ahrendt S.R."/>
            <person name="Lipzen A."/>
            <person name="Sullivan W."/>
            <person name="Andreopoulos W.B."/>
            <person name="Clum A."/>
            <person name="Lindquist E."/>
            <person name="Daum C."/>
            <person name="Ramamoorthy G.K."/>
            <person name="Gryganskyi A."/>
            <person name="Culley D."/>
            <person name="Magnuson J.K."/>
            <person name="James T.Y."/>
            <person name="O'Malley M.A."/>
            <person name="Stajich J.E."/>
            <person name="Spatafora J.W."/>
            <person name="Visel A."/>
            <person name="Grigoriev I.V."/>
        </authorList>
    </citation>
    <scope>NUCLEOTIDE SEQUENCE [LARGE SCALE GENOMIC DNA]</scope>
    <source>
        <strain evidence="4 5">CBS 129021</strain>
    </source>
</reference>
<dbReference type="SUPFAM" id="SSF48403">
    <property type="entry name" value="Ankyrin repeat"/>
    <property type="match status" value="1"/>
</dbReference>
<protein>
    <submittedName>
        <fullName evidence="4">Uncharacterized protein</fullName>
    </submittedName>
</protein>
<evidence type="ECO:0000313" key="5">
    <source>
        <dbReference type="Proteomes" id="UP000193689"/>
    </source>
</evidence>
<proteinExistence type="predicted"/>
<dbReference type="STRING" id="1141098.A0A1Y2DR56"/>
<keyword evidence="3" id="KW-1133">Transmembrane helix</keyword>
<organism evidence="4 5">
    <name type="scientific">Pseudomassariella vexata</name>
    <dbReference type="NCBI Taxonomy" id="1141098"/>
    <lineage>
        <taxon>Eukaryota</taxon>
        <taxon>Fungi</taxon>
        <taxon>Dikarya</taxon>
        <taxon>Ascomycota</taxon>
        <taxon>Pezizomycotina</taxon>
        <taxon>Sordariomycetes</taxon>
        <taxon>Xylariomycetidae</taxon>
        <taxon>Amphisphaeriales</taxon>
        <taxon>Pseudomassariaceae</taxon>
        <taxon>Pseudomassariella</taxon>
    </lineage>
</organism>
<dbReference type="RefSeq" id="XP_040713845.1">
    <property type="nucleotide sequence ID" value="XM_040864743.1"/>
</dbReference>
<keyword evidence="3" id="KW-0472">Membrane</keyword>
<dbReference type="Pfam" id="PF12796">
    <property type="entry name" value="Ank_2"/>
    <property type="match status" value="1"/>
</dbReference>
<dbReference type="InParanoid" id="A0A1Y2DR56"/>
<sequence>MWQLRGLSANEAGSDWRRFLYSEIMAACMVVALVGLDFHHSFGFPFACPRLRSVRASYIFSPTLVFQDESHPSQGLLPIDLGTMNSYGVQAFKIHLCTVEDRKPEDELIDQRENDAGEESGPEEECIPQDSLCHGIRTHSDEDEIDRLLGLCSDFVGDNATHDPPVLLDGETASGRALQEDNGRLNGPCRFFRPESATPAHPDNGLDSKSVAELLQKCSAFMRYWEWVGADMAQSVVAERHEDIASLVTTLLPWDPSTIEYEDILSFGIEAFMGIDVLYATLVRAMFIATCEGNIEALDILLSTGVCDVDAQASDQTTCLHHAAVNNQPKIVELLLEKKVNLERKCHNGETAFYKVCGSKEHEDWGRGALCRAATTGKFEAIETMRSRGMSPTKGGTLCNWCPLHSDPQQPDLDVEFSGMALKFIYASL</sequence>
<keyword evidence="5" id="KW-1185">Reference proteome</keyword>
<accession>A0A1Y2DR56</accession>
<dbReference type="GeneID" id="63780955"/>
<evidence type="ECO:0000313" key="4">
    <source>
        <dbReference type="EMBL" id="ORY61768.1"/>
    </source>
</evidence>
<keyword evidence="3" id="KW-0812">Transmembrane</keyword>
<name>A0A1Y2DR56_9PEZI</name>
<dbReference type="EMBL" id="MCFJ01000010">
    <property type="protein sequence ID" value="ORY61768.1"/>
    <property type="molecule type" value="Genomic_DNA"/>
</dbReference>
<evidence type="ECO:0000256" key="1">
    <source>
        <dbReference type="ARBA" id="ARBA00022737"/>
    </source>
</evidence>
<dbReference type="InterPro" id="IPR002110">
    <property type="entry name" value="Ankyrin_rpt"/>
</dbReference>
<dbReference type="PANTHER" id="PTHR24198">
    <property type="entry name" value="ANKYRIN REPEAT AND PROTEIN KINASE DOMAIN-CONTAINING PROTEIN"/>
    <property type="match status" value="1"/>
</dbReference>
<dbReference type="PANTHER" id="PTHR24198:SF165">
    <property type="entry name" value="ANKYRIN REPEAT-CONTAINING PROTEIN-RELATED"/>
    <property type="match status" value="1"/>
</dbReference>
<dbReference type="Gene3D" id="1.25.40.20">
    <property type="entry name" value="Ankyrin repeat-containing domain"/>
    <property type="match status" value="1"/>
</dbReference>
<dbReference type="InterPro" id="IPR036770">
    <property type="entry name" value="Ankyrin_rpt-contain_sf"/>
</dbReference>
<dbReference type="Proteomes" id="UP000193689">
    <property type="component" value="Unassembled WGS sequence"/>
</dbReference>
<evidence type="ECO:0000256" key="3">
    <source>
        <dbReference type="SAM" id="Phobius"/>
    </source>
</evidence>
<comment type="caution">
    <text evidence="4">The sequence shown here is derived from an EMBL/GenBank/DDBJ whole genome shotgun (WGS) entry which is preliminary data.</text>
</comment>
<dbReference type="OrthoDB" id="195446at2759"/>
<keyword evidence="2" id="KW-0040">ANK repeat</keyword>
<keyword evidence="1" id="KW-0677">Repeat</keyword>
<dbReference type="SMART" id="SM00248">
    <property type="entry name" value="ANK"/>
    <property type="match status" value="3"/>
</dbReference>
<evidence type="ECO:0000256" key="2">
    <source>
        <dbReference type="ARBA" id="ARBA00023043"/>
    </source>
</evidence>
<feature type="transmembrane region" description="Helical" evidence="3">
    <location>
        <begin position="20"/>
        <end position="42"/>
    </location>
</feature>
<dbReference type="AlphaFoldDB" id="A0A1Y2DR56"/>
<gene>
    <name evidence="4" type="ORF">BCR38DRAFT_495614</name>
</gene>